<dbReference type="EMBL" id="PZQS01000013">
    <property type="protein sequence ID" value="PVD20131.1"/>
    <property type="molecule type" value="Genomic_DNA"/>
</dbReference>
<proteinExistence type="inferred from homology"/>
<sequence length="253" mass="26959">MSDNMCKEDLKLMARQLQEELGPIIVDLRKHHINVNISKVTGTSTAIVGGIVAVACGIAAIFTFGATLPFAIAGAVVSGVGGGVSAGASVTEFGIERKKNVWDLGKKCQNFFEQVVQTYSISAQKKQEWSRWLDGKTSDIVIRVARIATSSASGATGVVNGIRTIIRAGDAAETVLEAGKVAMRAASTVGKVLIALNAVTIVFDIIDLGFSGYRLHKRLGSPASEKFERYVILCQLVMEDEEDTLLQLGAESQ</sequence>
<dbReference type="GO" id="GO:0006869">
    <property type="term" value="P:lipid transport"/>
    <property type="evidence" value="ECO:0007669"/>
    <property type="project" value="InterPro"/>
</dbReference>
<comment type="caution">
    <text evidence="3">The sequence shown here is derived from an EMBL/GenBank/DDBJ whole genome shotgun (WGS) entry which is preliminary data.</text>
</comment>
<reference evidence="3 4" key="1">
    <citation type="submission" date="2018-04" db="EMBL/GenBank/DDBJ databases">
        <title>The genome of golden apple snail Pomacea canaliculata provides insight into stress tolerance and invasive adaptation.</title>
        <authorList>
            <person name="Liu C."/>
            <person name="Liu B."/>
            <person name="Ren Y."/>
            <person name="Zhang Y."/>
            <person name="Wang H."/>
            <person name="Li S."/>
            <person name="Jiang F."/>
            <person name="Yin L."/>
            <person name="Zhang G."/>
            <person name="Qian W."/>
            <person name="Fan W."/>
        </authorList>
    </citation>
    <scope>NUCLEOTIDE SEQUENCE [LARGE SCALE GENOMIC DNA]</scope>
    <source>
        <strain evidence="3">SZHN2017</strain>
        <tissue evidence="3">Muscle</tissue>
    </source>
</reference>
<dbReference type="GO" id="GO:0042157">
    <property type="term" value="P:lipoprotein metabolic process"/>
    <property type="evidence" value="ECO:0007669"/>
    <property type="project" value="InterPro"/>
</dbReference>
<dbReference type="AlphaFoldDB" id="A0A2T7NG32"/>
<keyword evidence="4" id="KW-1185">Reference proteome</keyword>
<comment type="similarity">
    <text evidence="1">Belongs to the apolipoprotein L family.</text>
</comment>
<feature type="transmembrane region" description="Helical" evidence="2">
    <location>
        <begin position="40"/>
        <end position="64"/>
    </location>
</feature>
<dbReference type="Proteomes" id="UP000245119">
    <property type="component" value="Linkage Group LG13"/>
</dbReference>
<organism evidence="3 4">
    <name type="scientific">Pomacea canaliculata</name>
    <name type="common">Golden apple snail</name>
    <dbReference type="NCBI Taxonomy" id="400727"/>
    <lineage>
        <taxon>Eukaryota</taxon>
        <taxon>Metazoa</taxon>
        <taxon>Spiralia</taxon>
        <taxon>Lophotrochozoa</taxon>
        <taxon>Mollusca</taxon>
        <taxon>Gastropoda</taxon>
        <taxon>Caenogastropoda</taxon>
        <taxon>Architaenioglossa</taxon>
        <taxon>Ampullarioidea</taxon>
        <taxon>Ampullariidae</taxon>
        <taxon>Pomacea</taxon>
    </lineage>
</organism>
<dbReference type="PANTHER" id="PTHR14096:SF28">
    <property type="entry name" value="APOLIPOPROTEIN L, 1-RELATED"/>
    <property type="match status" value="1"/>
</dbReference>
<evidence type="ECO:0000256" key="1">
    <source>
        <dbReference type="ARBA" id="ARBA00010090"/>
    </source>
</evidence>
<name>A0A2T7NG32_POMCA</name>
<dbReference type="PANTHER" id="PTHR14096">
    <property type="entry name" value="APOLIPOPROTEIN L"/>
    <property type="match status" value="1"/>
</dbReference>
<gene>
    <name evidence="3" type="ORF">C0Q70_20625</name>
</gene>
<accession>A0A2T7NG32</accession>
<dbReference type="GO" id="GO:0005576">
    <property type="term" value="C:extracellular region"/>
    <property type="evidence" value="ECO:0007669"/>
    <property type="project" value="InterPro"/>
</dbReference>
<keyword evidence="2" id="KW-0472">Membrane</keyword>
<evidence type="ECO:0000313" key="3">
    <source>
        <dbReference type="EMBL" id="PVD20131.1"/>
    </source>
</evidence>
<dbReference type="GO" id="GO:0008289">
    <property type="term" value="F:lipid binding"/>
    <property type="evidence" value="ECO:0007669"/>
    <property type="project" value="InterPro"/>
</dbReference>
<feature type="transmembrane region" description="Helical" evidence="2">
    <location>
        <begin position="70"/>
        <end position="90"/>
    </location>
</feature>
<dbReference type="GO" id="GO:0016020">
    <property type="term" value="C:membrane"/>
    <property type="evidence" value="ECO:0007669"/>
    <property type="project" value="TreeGrafter"/>
</dbReference>
<evidence type="ECO:0000256" key="2">
    <source>
        <dbReference type="SAM" id="Phobius"/>
    </source>
</evidence>
<keyword evidence="2" id="KW-1133">Transmembrane helix</keyword>
<keyword evidence="2" id="KW-0812">Transmembrane</keyword>
<evidence type="ECO:0000313" key="4">
    <source>
        <dbReference type="Proteomes" id="UP000245119"/>
    </source>
</evidence>
<dbReference type="InterPro" id="IPR008405">
    <property type="entry name" value="ApoL"/>
</dbReference>
<protein>
    <submittedName>
        <fullName evidence="3">Uncharacterized protein</fullName>
    </submittedName>
</protein>